<dbReference type="STRING" id="75913.A0A0K0F692"/>
<name>A0A0K0F692_STRVS</name>
<evidence type="ECO:0000313" key="13">
    <source>
        <dbReference type="WBParaSite" id="SVE_0433500.1"/>
    </source>
</evidence>
<feature type="transmembrane region" description="Helical" evidence="11">
    <location>
        <begin position="76"/>
        <end position="96"/>
    </location>
</feature>
<evidence type="ECO:0000256" key="3">
    <source>
        <dbReference type="ARBA" id="ARBA00010998"/>
    </source>
</evidence>
<organism evidence="12 13">
    <name type="scientific">Strongyloides venezuelensis</name>
    <name type="common">Threadworm</name>
    <dbReference type="NCBI Taxonomy" id="75913"/>
    <lineage>
        <taxon>Eukaryota</taxon>
        <taxon>Metazoa</taxon>
        <taxon>Ecdysozoa</taxon>
        <taxon>Nematoda</taxon>
        <taxon>Chromadorea</taxon>
        <taxon>Rhabditida</taxon>
        <taxon>Tylenchina</taxon>
        <taxon>Panagrolaimomorpha</taxon>
        <taxon>Strongyloidoidea</taxon>
        <taxon>Strongyloididae</taxon>
        <taxon>Strongyloides</taxon>
    </lineage>
</organism>
<keyword evidence="12" id="KW-1185">Reference proteome</keyword>
<reference evidence="12" key="1">
    <citation type="submission" date="2014-07" db="EMBL/GenBank/DDBJ databases">
        <authorList>
            <person name="Martin A.A"/>
            <person name="De Silva N."/>
        </authorList>
    </citation>
    <scope>NUCLEOTIDE SEQUENCE</scope>
</reference>
<dbReference type="GO" id="GO:0031965">
    <property type="term" value="C:nuclear membrane"/>
    <property type="evidence" value="ECO:0007669"/>
    <property type="project" value="UniProtKB-SubCell"/>
</dbReference>
<evidence type="ECO:0000256" key="7">
    <source>
        <dbReference type="ARBA" id="ARBA00023098"/>
    </source>
</evidence>
<evidence type="ECO:0000256" key="4">
    <source>
        <dbReference type="ARBA" id="ARBA00022490"/>
    </source>
</evidence>
<protein>
    <recommendedName>
        <fullName evidence="10">Transmembrane protein 188</fullName>
    </recommendedName>
</protein>
<comment type="subcellular location">
    <subcellularLocation>
        <location evidence="2">Cytoplasm</location>
    </subcellularLocation>
    <subcellularLocation>
        <location evidence="1">Nucleus membrane</location>
        <topology evidence="1">Multi-pass membrane protein</topology>
    </subcellularLocation>
</comment>
<dbReference type="Pfam" id="PF09771">
    <property type="entry name" value="Tmemb_18A"/>
    <property type="match status" value="1"/>
</dbReference>
<dbReference type="GO" id="GO:0006629">
    <property type="term" value="P:lipid metabolic process"/>
    <property type="evidence" value="ECO:0007669"/>
    <property type="project" value="UniProtKB-KW"/>
</dbReference>
<evidence type="ECO:0000256" key="6">
    <source>
        <dbReference type="ARBA" id="ARBA00022989"/>
    </source>
</evidence>
<keyword evidence="6 11" id="KW-1133">Transmembrane helix</keyword>
<evidence type="ECO:0000313" key="12">
    <source>
        <dbReference type="Proteomes" id="UP000035680"/>
    </source>
</evidence>
<keyword evidence="5 11" id="KW-0812">Transmembrane</keyword>
<dbReference type="AlphaFoldDB" id="A0A0K0F692"/>
<keyword evidence="9" id="KW-0539">Nucleus</keyword>
<reference evidence="13" key="2">
    <citation type="submission" date="2015-08" db="UniProtKB">
        <authorList>
            <consortium name="WormBaseParasite"/>
        </authorList>
    </citation>
    <scope>IDENTIFICATION</scope>
</reference>
<comment type="similarity">
    <text evidence="3">Belongs to the CNEP1R1 family.</text>
</comment>
<dbReference type="WBParaSite" id="SVE_0433500.1">
    <property type="protein sequence ID" value="SVE_0433500.1"/>
    <property type="gene ID" value="SVE_0433500"/>
</dbReference>
<keyword evidence="4" id="KW-0963">Cytoplasm</keyword>
<feature type="transmembrane region" description="Helical" evidence="11">
    <location>
        <begin position="35"/>
        <end position="54"/>
    </location>
</feature>
<evidence type="ECO:0000256" key="5">
    <source>
        <dbReference type="ARBA" id="ARBA00022692"/>
    </source>
</evidence>
<dbReference type="InterPro" id="IPR019168">
    <property type="entry name" value="NEP1-R1"/>
</dbReference>
<keyword evidence="7" id="KW-0443">Lipid metabolism</keyword>
<dbReference type="GO" id="GO:0005737">
    <property type="term" value="C:cytoplasm"/>
    <property type="evidence" value="ECO:0007669"/>
    <property type="project" value="UniProtKB-SubCell"/>
</dbReference>
<evidence type="ECO:0000256" key="1">
    <source>
        <dbReference type="ARBA" id="ARBA00004232"/>
    </source>
</evidence>
<evidence type="ECO:0000256" key="8">
    <source>
        <dbReference type="ARBA" id="ARBA00023136"/>
    </source>
</evidence>
<sequence>MNEIVNRDVSVSDMVYFDRRLNEIIYHKKRKAIKWRVILTASTLLAAYGGWFWLTDPTIRNVSFGRSSLVPVFESLGNHSIFCFALSLLFFLFVFLRIHHRIVGSSIVASRCRKILTQYCLDCNDSFQEGKLIIQPTA</sequence>
<dbReference type="PANTHER" id="PTHR20996:SF1">
    <property type="entry name" value="NUCLEAR ENVELOPE PHOSPHATASE-REGULATORY SUBUNIT 1"/>
    <property type="match status" value="1"/>
</dbReference>
<evidence type="ECO:0000256" key="11">
    <source>
        <dbReference type="SAM" id="Phobius"/>
    </source>
</evidence>
<dbReference type="GO" id="GO:0071595">
    <property type="term" value="C:Nem1-Spo7 phosphatase complex"/>
    <property type="evidence" value="ECO:0007669"/>
    <property type="project" value="InterPro"/>
</dbReference>
<accession>A0A0K0F692</accession>
<dbReference type="PANTHER" id="PTHR20996">
    <property type="entry name" value="NUCLEAR ENVELOPE PHOSPHATASE-REGULATORY SUBUNIT 1"/>
    <property type="match status" value="1"/>
</dbReference>
<keyword evidence="8 11" id="KW-0472">Membrane</keyword>
<evidence type="ECO:0000256" key="2">
    <source>
        <dbReference type="ARBA" id="ARBA00004496"/>
    </source>
</evidence>
<dbReference type="Proteomes" id="UP000035680">
    <property type="component" value="Unassembled WGS sequence"/>
</dbReference>
<proteinExistence type="inferred from homology"/>
<evidence type="ECO:0000256" key="9">
    <source>
        <dbReference type="ARBA" id="ARBA00023242"/>
    </source>
</evidence>
<evidence type="ECO:0000256" key="10">
    <source>
        <dbReference type="ARBA" id="ARBA00030458"/>
    </source>
</evidence>